<dbReference type="FunCoup" id="A0A287BIA3">
    <property type="interactions" value="308"/>
</dbReference>
<dbReference type="SMART" id="SM00293">
    <property type="entry name" value="PWWP"/>
    <property type="match status" value="1"/>
</dbReference>
<dbReference type="PANTHER" id="PTHR15999">
    <property type="entry name" value="ZINC FINGER CW-TYPE PWWP DOMAIN PROTEIN 1"/>
    <property type="match status" value="1"/>
</dbReference>
<dbReference type="Ensembl" id="ENSSSCT00000055683.2">
    <property type="protein sequence ID" value="ENSSSCP00000055870.2"/>
    <property type="gene ID" value="ENSSSCG00000007659.5"/>
</dbReference>
<evidence type="ECO:0000256" key="2">
    <source>
        <dbReference type="ARBA" id="ARBA00022771"/>
    </source>
</evidence>
<dbReference type="PaxDb" id="9823-ENSSSCP00000008180"/>
<dbReference type="CDD" id="cd20145">
    <property type="entry name" value="PWWP_ZCWPW1"/>
    <property type="match status" value="1"/>
</dbReference>
<feature type="compositionally biased region" description="Basic and acidic residues" evidence="5">
    <location>
        <begin position="76"/>
        <end position="96"/>
    </location>
</feature>
<evidence type="ECO:0000313" key="10">
    <source>
        <dbReference type="VGNC" id="VGNC:95114"/>
    </source>
</evidence>
<feature type="compositionally biased region" description="Basic and acidic residues" evidence="5">
    <location>
        <begin position="626"/>
        <end position="641"/>
    </location>
</feature>
<dbReference type="GO" id="GO:0140003">
    <property type="term" value="F:histone H3K36me3 reader activity"/>
    <property type="evidence" value="ECO:0007669"/>
    <property type="project" value="Ensembl"/>
</dbReference>
<dbReference type="Proteomes" id="UP000008227">
    <property type="component" value="Chromosome 3"/>
</dbReference>
<feature type="compositionally biased region" description="Gly residues" evidence="5">
    <location>
        <begin position="496"/>
        <end position="506"/>
    </location>
</feature>
<dbReference type="PROSITE" id="PS51050">
    <property type="entry name" value="ZF_CW"/>
    <property type="match status" value="1"/>
</dbReference>
<accession>A0A287BIA3</accession>
<feature type="region of interest" description="Disordered" evidence="5">
    <location>
        <begin position="1"/>
        <end position="27"/>
    </location>
</feature>
<feature type="region of interest" description="Disordered" evidence="5">
    <location>
        <begin position="127"/>
        <end position="156"/>
    </location>
</feature>
<feature type="domain" description="CW-type" evidence="7">
    <location>
        <begin position="250"/>
        <end position="304"/>
    </location>
</feature>
<dbReference type="InterPro" id="IPR000313">
    <property type="entry name" value="PWWP_dom"/>
</dbReference>
<dbReference type="Bgee" id="ENSSSCG00000007659">
    <property type="expression patterns" value="Expressed in oocyte and 31 other cell types or tissues"/>
</dbReference>
<proteinExistence type="predicted"/>
<dbReference type="GO" id="GO:1990918">
    <property type="term" value="P:double-strand break repair involved in meiotic recombination"/>
    <property type="evidence" value="ECO:0007669"/>
    <property type="project" value="Ensembl"/>
</dbReference>
<feature type="compositionally biased region" description="Basic and acidic residues" evidence="5">
    <location>
        <begin position="59"/>
        <end position="68"/>
    </location>
</feature>
<dbReference type="GO" id="GO:0001741">
    <property type="term" value="C:XY body"/>
    <property type="evidence" value="ECO:0007669"/>
    <property type="project" value="Ensembl"/>
</dbReference>
<feature type="compositionally biased region" description="Basic and acidic residues" evidence="5">
    <location>
        <begin position="593"/>
        <end position="602"/>
    </location>
</feature>
<reference evidence="8" key="2">
    <citation type="journal article" date="2020" name="Gigascience">
        <title>An improved pig reference genome sequence to enable pig genetics and genomics research.</title>
        <authorList>
            <person name="Warr A."/>
            <person name="Affara N."/>
            <person name="Aken B."/>
            <person name="Beiki H."/>
            <person name="Bickhart D.M."/>
            <person name="Billis K."/>
            <person name="Chow W."/>
            <person name="Eory L."/>
            <person name="Finlayson H.A."/>
            <person name="Flicek P."/>
            <person name="Giron C.G."/>
            <person name="Griffin D.K."/>
            <person name="Hall R."/>
            <person name="Hannum G."/>
            <person name="Hourlier T."/>
            <person name="Howe K."/>
            <person name="Hume D.A."/>
            <person name="Izuogu O."/>
            <person name="Kim K."/>
            <person name="Koren S."/>
            <person name="Liu H."/>
            <person name="Manchanda N."/>
            <person name="Martin F.J."/>
            <person name="Nonneman D.J."/>
            <person name="O'Connor R.E."/>
            <person name="Phillippy A.M."/>
            <person name="Rohrer G.A."/>
            <person name="Rosen B.D."/>
            <person name="Rund L.A."/>
            <person name="Sargent C.A."/>
            <person name="Schook L.B."/>
            <person name="Schroeder S.G."/>
            <person name="Schwartz A.S."/>
            <person name="Skinner B.M."/>
            <person name="Talbot R."/>
            <person name="Tseng E."/>
            <person name="Tuggle C.K."/>
            <person name="Watson M."/>
            <person name="Smith T.P.L."/>
            <person name="Archibald A.L."/>
        </authorList>
    </citation>
    <scope>NUCLEOTIDE SEQUENCE [LARGE SCALE GENOMIC DNA]</scope>
    <source>
        <strain evidence="8">Duroc</strain>
    </source>
</reference>
<dbReference type="GO" id="GO:0045911">
    <property type="term" value="P:positive regulation of DNA recombination"/>
    <property type="evidence" value="ECO:0007669"/>
    <property type="project" value="Ensembl"/>
</dbReference>
<dbReference type="GO" id="GO:0007129">
    <property type="term" value="P:homologous chromosome pairing at meiosis"/>
    <property type="evidence" value="ECO:0007669"/>
    <property type="project" value="Ensembl"/>
</dbReference>
<dbReference type="InParanoid" id="A0A287BIA3"/>
<name>A0A287BIA3_PIG</name>
<dbReference type="SMR" id="A0A287BIA3"/>
<dbReference type="InterPro" id="IPR042778">
    <property type="entry name" value="ZCWPW1/ZCWPW2"/>
</dbReference>
<dbReference type="PANTHER" id="PTHR15999:SF2">
    <property type="entry name" value="ZINC FINGER CW-TYPE PWWP DOMAIN PROTEIN 1"/>
    <property type="match status" value="1"/>
</dbReference>
<organism evidence="8 9">
    <name type="scientific">Sus scrofa</name>
    <name type="common">Pig</name>
    <dbReference type="NCBI Taxonomy" id="9823"/>
    <lineage>
        <taxon>Eukaryota</taxon>
        <taxon>Metazoa</taxon>
        <taxon>Chordata</taxon>
        <taxon>Craniata</taxon>
        <taxon>Vertebrata</taxon>
        <taxon>Euteleostomi</taxon>
        <taxon>Mammalia</taxon>
        <taxon>Eutheria</taxon>
        <taxon>Laurasiatheria</taxon>
        <taxon>Artiodactyla</taxon>
        <taxon>Suina</taxon>
        <taxon>Suidae</taxon>
        <taxon>Sus</taxon>
    </lineage>
</organism>
<evidence type="ECO:0000256" key="1">
    <source>
        <dbReference type="ARBA" id="ARBA00022723"/>
    </source>
</evidence>
<evidence type="ECO:0000313" key="9">
    <source>
        <dbReference type="Proteomes" id="UP000008227"/>
    </source>
</evidence>
<evidence type="ECO:0000259" key="6">
    <source>
        <dbReference type="PROSITE" id="PS50812"/>
    </source>
</evidence>
<evidence type="ECO:0000259" key="7">
    <source>
        <dbReference type="PROSITE" id="PS51050"/>
    </source>
</evidence>
<reference evidence="8" key="4">
    <citation type="submission" date="2025-09" db="UniProtKB">
        <authorList>
            <consortium name="Ensembl"/>
        </authorList>
    </citation>
    <scope>IDENTIFICATION</scope>
</reference>
<dbReference type="GO" id="GO:0008270">
    <property type="term" value="F:zinc ion binding"/>
    <property type="evidence" value="ECO:0007669"/>
    <property type="project" value="UniProtKB-KW"/>
</dbReference>
<evidence type="ECO:0000256" key="3">
    <source>
        <dbReference type="ARBA" id="ARBA00022833"/>
    </source>
</evidence>
<evidence type="ECO:0000256" key="5">
    <source>
        <dbReference type="SAM" id="MobiDB-lite"/>
    </source>
</evidence>
<dbReference type="Pfam" id="PF00855">
    <property type="entry name" value="PWWP"/>
    <property type="match status" value="1"/>
</dbReference>
<dbReference type="eggNOG" id="ENOG502QSQZ">
    <property type="taxonomic scope" value="Eukaryota"/>
</dbReference>
<dbReference type="Gene3D" id="3.30.40.100">
    <property type="match status" value="1"/>
</dbReference>
<dbReference type="Pfam" id="PF07496">
    <property type="entry name" value="zf-CW"/>
    <property type="match status" value="1"/>
</dbReference>
<gene>
    <name evidence="8 10" type="primary">ZCWPW1</name>
</gene>
<feature type="region of interest" description="Disordered" evidence="5">
    <location>
        <begin position="437"/>
        <end position="641"/>
    </location>
</feature>
<keyword evidence="9" id="KW-1185">Reference proteome</keyword>
<dbReference type="AlphaFoldDB" id="A0A287BIA3"/>
<feature type="compositionally biased region" description="Acidic residues" evidence="5">
    <location>
        <begin position="456"/>
        <end position="472"/>
    </location>
</feature>
<dbReference type="Gene3D" id="2.30.30.140">
    <property type="match status" value="1"/>
</dbReference>
<feature type="region of interest" description="Disordered" evidence="5">
    <location>
        <begin position="170"/>
        <end position="226"/>
    </location>
</feature>
<keyword evidence="3" id="KW-0862">Zinc</keyword>
<evidence type="ECO:0000313" key="8">
    <source>
        <dbReference type="Ensembl" id="ENSSSCP00000055870.2"/>
    </source>
</evidence>
<feature type="compositionally biased region" description="Polar residues" evidence="5">
    <location>
        <begin position="129"/>
        <end position="139"/>
    </location>
</feature>
<dbReference type="GO" id="GO:0140002">
    <property type="term" value="F:histone H3K4me3 reader activity"/>
    <property type="evidence" value="ECO:0007669"/>
    <property type="project" value="Ensembl"/>
</dbReference>
<dbReference type="SUPFAM" id="SSF63748">
    <property type="entry name" value="Tudor/PWWP/MBT"/>
    <property type="match status" value="1"/>
</dbReference>
<dbReference type="GO" id="GO:0005634">
    <property type="term" value="C:nucleus"/>
    <property type="evidence" value="ECO:0000318"/>
    <property type="project" value="GO_Central"/>
</dbReference>
<reference evidence="9" key="1">
    <citation type="submission" date="2009-11" db="EMBL/GenBank/DDBJ databases">
        <authorList>
            <consortium name="Porcine genome sequencing project"/>
        </authorList>
    </citation>
    <scope>NUCLEOTIDE SEQUENCE [LARGE SCALE GENOMIC DNA]</scope>
    <source>
        <strain evidence="9">Duroc</strain>
    </source>
</reference>
<dbReference type="PROSITE" id="PS50812">
    <property type="entry name" value="PWWP"/>
    <property type="match status" value="1"/>
</dbReference>
<keyword evidence="2 4" id="KW-0863">Zinc-finger</keyword>
<feature type="compositionally biased region" description="Basic and acidic residues" evidence="5">
    <location>
        <begin position="212"/>
        <end position="226"/>
    </location>
</feature>
<feature type="compositionally biased region" description="Low complexity" evidence="5">
    <location>
        <begin position="555"/>
        <end position="565"/>
    </location>
</feature>
<dbReference type="VGNC" id="VGNC:95114">
    <property type="gene designation" value="ZCWPW1"/>
</dbReference>
<dbReference type="GO" id="GO:0007283">
    <property type="term" value="P:spermatogenesis"/>
    <property type="evidence" value="ECO:0007669"/>
    <property type="project" value="Ensembl"/>
</dbReference>
<keyword evidence="1" id="KW-0479">Metal-binding</keyword>
<protein>
    <submittedName>
        <fullName evidence="8">Zinc finger CW-type and PWWP domain containing 1</fullName>
    </submittedName>
</protein>
<dbReference type="GO" id="GO:2000781">
    <property type="term" value="P:positive regulation of double-strand break repair"/>
    <property type="evidence" value="ECO:0007669"/>
    <property type="project" value="Ensembl"/>
</dbReference>
<evidence type="ECO:0000256" key="4">
    <source>
        <dbReference type="PROSITE-ProRule" id="PRU00454"/>
    </source>
</evidence>
<sequence length="653" mass="72247">MMTTLQNKEGCGKGAKKTFAPPAQKFRSLMPYSLNSAKEEILEISPPGAEAPPSLQKAGLEKKEKVTTEDGPDSGQEIKGKAQDNKKAEKKEKEKSSLTNAEFEEIVQIVLQKSLQECLGMESSLDFAETSSAQPTRCTQLDKEPGITSTTDNENADGERVVVPHNLEISASQEDGIIPEIKTSKPGQPDPAPSEKKFSRLSLSKREKKAHLKMEKTQSGYEHRQKDQLKKVVQDHSQFRDQQKGEGSGFDQCLVWVQCSSPNCEKWRRLRGNIDPSVLPDNWSCDQNTDAEYNRCDIPEETWTGHESDVAYASYIPGSIIWAKQYGYPWWPGMVESDPDLGEYFLFASHLDSLPSKYHVTFFGETVSRAWIPVNMLKNFQELSPELAGVKKCRNKDCSQKLGAALMMAQEAEQISIQERVNLFGFWSRYSGSDHGGEGKDLMLSRANSSDSCMEKEEEESELEEEEEVEEEQEKKDPTLPGLKPAKIQTRKPKARGGGGDAGVANGGDATLQRKRVKRSRGNEAAAPPVPLMRRKEGPGNSDPEQPGPKKKFKGPQSKVSLSSSSEEKEARIASEGLTPPAPCGACPVVGKEGPEPQEPRILEAGSVPSDDEASRDLDLEQLMEDVGKEPEPREEPQRRDAAGELAMAFFEE</sequence>
<dbReference type="InterPro" id="IPR011124">
    <property type="entry name" value="Znf_CW"/>
</dbReference>
<dbReference type="ExpressionAtlas" id="A0A287BIA3">
    <property type="expression patterns" value="baseline"/>
</dbReference>
<feature type="region of interest" description="Disordered" evidence="5">
    <location>
        <begin position="41"/>
        <end position="102"/>
    </location>
</feature>
<feature type="domain" description="PWWP" evidence="6">
    <location>
        <begin position="317"/>
        <end position="383"/>
    </location>
</feature>
<reference evidence="8" key="3">
    <citation type="submission" date="2025-08" db="UniProtKB">
        <authorList>
            <consortium name="Ensembl"/>
        </authorList>
    </citation>
    <scope>IDENTIFICATION</scope>
</reference>
<dbReference type="GeneTree" id="ENSGT00560000077278"/>